<dbReference type="OrthoDB" id="45037at2"/>
<feature type="transmembrane region" description="Helical" evidence="6">
    <location>
        <begin position="115"/>
        <end position="136"/>
    </location>
</feature>
<name>A0A0X1U868_ANAPI</name>
<dbReference type="CDD" id="cd06580">
    <property type="entry name" value="TM_PBP1_transp_TpRbsC_like"/>
    <property type="match status" value="1"/>
</dbReference>
<dbReference type="PANTHER" id="PTHR47089">
    <property type="entry name" value="ABC TRANSPORTER, PERMEASE PROTEIN"/>
    <property type="match status" value="1"/>
</dbReference>
<evidence type="ECO:0000256" key="1">
    <source>
        <dbReference type="ARBA" id="ARBA00004651"/>
    </source>
</evidence>
<sequence length="370" mass="40364">MENKRQNMFEFFRGFVAIAIAIFVAFILILICADDPGQALECLLIRPIISNGALNAKSIFTILARMTPIIFTGLAVCVMFSANQFNLGGEGAVMLGGFIAAVIGIYLPLGAGVHVFIAILAGAIIGGLVMIIPAVIKVKLKASEMVCSLMMNYVIMFIILHFLNNVFADRSKGATQTYPFLDTATIPKMIPNTELSWGFAIAIIATIIAAYFMHRTRWGYSIRMIGINESFSKYSGMKVGSIIVLSQVIGGMLSGMGGAIEMLGRYKTFLWLDLPGYGWTGITVAILAKNNPIMIPFAAFFISYLNRGCELMSIYAGVPAEMIDIIQAVIFLFFAAEHFLSGTRQKIVVKETKEELQKKQLETAKEGGNA</sequence>
<evidence type="ECO:0000256" key="3">
    <source>
        <dbReference type="ARBA" id="ARBA00022692"/>
    </source>
</evidence>
<evidence type="ECO:0000256" key="6">
    <source>
        <dbReference type="SAM" id="Phobius"/>
    </source>
</evidence>
<reference evidence="8" key="4">
    <citation type="submission" date="2016-11" db="EMBL/GenBank/DDBJ databases">
        <authorList>
            <person name="Varghese N."/>
            <person name="Submissions S."/>
        </authorList>
    </citation>
    <scope>NUCLEOTIDE SEQUENCE</scope>
    <source>
        <strain evidence="8">DSM 1682</strain>
    </source>
</reference>
<keyword evidence="2" id="KW-1003">Cell membrane</keyword>
<reference evidence="7 9" key="1">
    <citation type="journal article" date="2016" name="Genome Announc.">
        <title>Complete Genome Sequence of the Amino Acid-Fermenting Clostridium propionicum X2 (DSM 1682).</title>
        <authorList>
            <person name="Poehlein A."/>
            <person name="Schlien K."/>
            <person name="Chowdhury N.P."/>
            <person name="Gottschalk G."/>
            <person name="Buckel W."/>
            <person name="Daniel R."/>
        </authorList>
    </citation>
    <scope>NUCLEOTIDE SEQUENCE [LARGE SCALE GENOMIC DNA]</scope>
    <source>
        <strain evidence="7 9">X2</strain>
    </source>
</reference>
<dbReference type="Proteomes" id="UP000184204">
    <property type="component" value="Unassembled WGS sequence"/>
</dbReference>
<dbReference type="PANTHER" id="PTHR47089:SF1">
    <property type="entry name" value="GUANOSINE ABC TRANSPORTER PERMEASE PROTEIN NUPP"/>
    <property type="match status" value="1"/>
</dbReference>
<dbReference type="Pfam" id="PF02653">
    <property type="entry name" value="BPD_transp_2"/>
    <property type="match status" value="1"/>
</dbReference>
<evidence type="ECO:0000313" key="9">
    <source>
        <dbReference type="Proteomes" id="UP000068026"/>
    </source>
</evidence>
<reference evidence="10" key="3">
    <citation type="submission" date="2016-11" db="EMBL/GenBank/DDBJ databases">
        <authorList>
            <person name="Jaros S."/>
            <person name="Januszkiewicz K."/>
            <person name="Wedrychowicz H."/>
        </authorList>
    </citation>
    <scope>NUCLEOTIDE SEQUENCE [LARGE SCALE GENOMIC DNA]</scope>
    <source>
        <strain evidence="10">DSM 1682</strain>
    </source>
</reference>
<comment type="subcellular location">
    <subcellularLocation>
        <location evidence="1">Cell membrane</location>
        <topology evidence="1">Multi-pass membrane protein</topology>
    </subcellularLocation>
</comment>
<evidence type="ECO:0000313" key="8">
    <source>
        <dbReference type="EMBL" id="SHE64381.1"/>
    </source>
</evidence>
<keyword evidence="8" id="KW-0762">Sugar transport</keyword>
<proteinExistence type="predicted"/>
<keyword evidence="9" id="KW-1185">Reference proteome</keyword>
<evidence type="ECO:0000256" key="5">
    <source>
        <dbReference type="ARBA" id="ARBA00023136"/>
    </source>
</evidence>
<organism evidence="8 10">
    <name type="scientific">Anaerotignum propionicum DSM 1682</name>
    <dbReference type="NCBI Taxonomy" id="991789"/>
    <lineage>
        <taxon>Bacteria</taxon>
        <taxon>Bacillati</taxon>
        <taxon>Bacillota</taxon>
        <taxon>Clostridia</taxon>
        <taxon>Lachnospirales</taxon>
        <taxon>Anaerotignaceae</taxon>
        <taxon>Anaerotignum</taxon>
    </lineage>
</organism>
<feature type="transmembrane region" description="Helical" evidence="6">
    <location>
        <begin position="195"/>
        <end position="214"/>
    </location>
</feature>
<dbReference type="EMBL" id="CP014223">
    <property type="protein sequence ID" value="AMJ41136.1"/>
    <property type="molecule type" value="Genomic_DNA"/>
</dbReference>
<evidence type="ECO:0000256" key="4">
    <source>
        <dbReference type="ARBA" id="ARBA00022989"/>
    </source>
</evidence>
<evidence type="ECO:0000313" key="10">
    <source>
        <dbReference type="Proteomes" id="UP000184204"/>
    </source>
</evidence>
<gene>
    <name evidence="7" type="ORF">CPRO_15430</name>
    <name evidence="8" type="ORF">SAMN02745151_01353</name>
</gene>
<feature type="transmembrane region" description="Helical" evidence="6">
    <location>
        <begin position="92"/>
        <end position="109"/>
    </location>
</feature>
<keyword evidence="8" id="KW-0813">Transport</keyword>
<feature type="transmembrane region" description="Helical" evidence="6">
    <location>
        <begin position="314"/>
        <end position="336"/>
    </location>
</feature>
<feature type="transmembrane region" description="Helical" evidence="6">
    <location>
        <begin position="59"/>
        <end position="80"/>
    </location>
</feature>
<evidence type="ECO:0000256" key="2">
    <source>
        <dbReference type="ARBA" id="ARBA00022475"/>
    </source>
</evidence>
<dbReference type="Proteomes" id="UP000068026">
    <property type="component" value="Chromosome"/>
</dbReference>
<dbReference type="EMBL" id="FQUA01000004">
    <property type="protein sequence ID" value="SHE64381.1"/>
    <property type="molecule type" value="Genomic_DNA"/>
</dbReference>
<reference evidence="9" key="2">
    <citation type="submission" date="2016-01" db="EMBL/GenBank/DDBJ databases">
        <authorList>
            <person name="Poehlein A."/>
            <person name="Schlien K."/>
            <person name="Gottschalk G."/>
            <person name="Buckel W."/>
            <person name="Daniel R."/>
        </authorList>
    </citation>
    <scope>NUCLEOTIDE SEQUENCE [LARGE SCALE GENOMIC DNA]</scope>
    <source>
        <strain evidence="9">X2</strain>
    </source>
</reference>
<keyword evidence="3 6" id="KW-0812">Transmembrane</keyword>
<dbReference type="RefSeq" id="WP_066049849.1">
    <property type="nucleotide sequence ID" value="NZ_CP014223.1"/>
</dbReference>
<feature type="transmembrane region" description="Helical" evidence="6">
    <location>
        <begin position="235"/>
        <end position="257"/>
    </location>
</feature>
<dbReference type="AlphaFoldDB" id="A0A0X1U868"/>
<accession>A0A0X1U868</accession>
<dbReference type="GO" id="GO:0005886">
    <property type="term" value="C:plasma membrane"/>
    <property type="evidence" value="ECO:0007669"/>
    <property type="project" value="UniProtKB-SubCell"/>
</dbReference>
<protein>
    <submittedName>
        <fullName evidence="7">Branched-chain amino acid transport system / permease component</fullName>
    </submittedName>
    <submittedName>
        <fullName evidence="8">Simple sugar transport system permease protein</fullName>
    </submittedName>
</protein>
<evidence type="ECO:0000313" key="7">
    <source>
        <dbReference type="EMBL" id="AMJ41136.1"/>
    </source>
</evidence>
<feature type="transmembrane region" description="Helical" evidence="6">
    <location>
        <begin position="277"/>
        <end position="302"/>
    </location>
</feature>
<keyword evidence="4 6" id="KW-1133">Transmembrane helix</keyword>
<feature type="transmembrane region" description="Helical" evidence="6">
    <location>
        <begin position="145"/>
        <end position="163"/>
    </location>
</feature>
<keyword evidence="5 6" id="KW-0472">Membrane</keyword>
<dbReference type="GO" id="GO:0022857">
    <property type="term" value="F:transmembrane transporter activity"/>
    <property type="evidence" value="ECO:0007669"/>
    <property type="project" value="InterPro"/>
</dbReference>
<dbReference type="KEGG" id="cpro:CPRO_15430"/>
<feature type="transmembrane region" description="Helical" evidence="6">
    <location>
        <begin position="12"/>
        <end position="31"/>
    </location>
</feature>
<dbReference type="InterPro" id="IPR001851">
    <property type="entry name" value="ABC_transp_permease"/>
</dbReference>